<name>A0A1A5ZUC6_9TREE</name>
<feature type="region of interest" description="Disordered" evidence="1">
    <location>
        <begin position="1"/>
        <end position="23"/>
    </location>
</feature>
<feature type="compositionally biased region" description="Basic and acidic residues" evidence="1">
    <location>
        <begin position="145"/>
        <end position="161"/>
    </location>
</feature>
<accession>A0A1A5ZUC6</accession>
<feature type="compositionally biased region" description="Basic and acidic residues" evidence="1">
    <location>
        <begin position="171"/>
        <end position="182"/>
    </location>
</feature>
<feature type="compositionally biased region" description="Low complexity" evidence="1">
    <location>
        <begin position="7"/>
        <end position="19"/>
    </location>
</feature>
<dbReference type="VEuPathDB" id="FungiDB:I303_08182"/>
<dbReference type="EMBL" id="KI894037">
    <property type="protein sequence ID" value="OBR81412.1"/>
    <property type="molecule type" value="Genomic_DNA"/>
</dbReference>
<sequence length="263" mass="29040">MTRPKSKAPAPAPAGSSSSTGQGYCHSCGRLLRMSSLRLRLRHRHPDSVAEIIFALLLVHSLLGIEAREDKNDPTPRKYCSATCRSHSKSTYLRDIRTELIRTFHHLLESNSTSHFNVRKTGKGNQVGRIILCSEAEKAVFAPQTKDKAKDEVEDGGHGFEDSSCPGSADTSKEHEENKDEVNDNDSNDGLTSDRPSKTFMATSSNISPSEQREEARRAARRLVAFGFSSQGIPTENRAVEAVQNGKVVETSFAKGEWGIRWK</sequence>
<evidence type="ECO:0000313" key="2">
    <source>
        <dbReference type="EMBL" id="OBR81412.1"/>
    </source>
</evidence>
<dbReference type="AlphaFoldDB" id="A0A1A5ZUC6"/>
<evidence type="ECO:0000256" key="1">
    <source>
        <dbReference type="SAM" id="MobiDB-lite"/>
    </source>
</evidence>
<reference evidence="2" key="1">
    <citation type="submission" date="2013-07" db="EMBL/GenBank/DDBJ databases">
        <title>The Genome Sequence of Cryptococcus dejecticola CBS10117.</title>
        <authorList>
            <consortium name="The Broad Institute Genome Sequencing Platform"/>
            <person name="Cuomo C."/>
            <person name="Litvintseva A."/>
            <person name="Chen Y."/>
            <person name="Heitman J."/>
            <person name="Sun S."/>
            <person name="Springer D."/>
            <person name="Dromer F."/>
            <person name="Young S.K."/>
            <person name="Zeng Q."/>
            <person name="Gargeya S."/>
            <person name="Fitzgerald M."/>
            <person name="Abouelleil A."/>
            <person name="Alvarado L."/>
            <person name="Berlin A.M."/>
            <person name="Chapman S.B."/>
            <person name="Dewar J."/>
            <person name="Goldberg J."/>
            <person name="Griggs A."/>
            <person name="Gujja S."/>
            <person name="Hansen M."/>
            <person name="Howarth C."/>
            <person name="Imamovic A."/>
            <person name="Larimer J."/>
            <person name="McCowan C."/>
            <person name="Murphy C."/>
            <person name="Pearson M."/>
            <person name="Priest M."/>
            <person name="Roberts A."/>
            <person name="Saif S."/>
            <person name="Shea T."/>
            <person name="Sykes S."/>
            <person name="Wortman J."/>
            <person name="Nusbaum C."/>
            <person name="Birren B."/>
        </authorList>
    </citation>
    <scope>NUCLEOTIDE SEQUENCE [LARGE SCALE GENOMIC DNA]</scope>
    <source>
        <strain evidence="2">CBS 10117</strain>
    </source>
</reference>
<feature type="region of interest" description="Disordered" evidence="1">
    <location>
        <begin position="143"/>
        <end position="218"/>
    </location>
</feature>
<gene>
    <name evidence="2" type="ORF">I303_08182</name>
</gene>
<dbReference type="OrthoDB" id="537467at2759"/>
<proteinExistence type="predicted"/>
<protein>
    <submittedName>
        <fullName evidence="2">Uncharacterized protein</fullName>
    </submittedName>
</protein>
<organism evidence="2">
    <name type="scientific">Kwoniella dejecticola CBS 10117</name>
    <dbReference type="NCBI Taxonomy" id="1296121"/>
    <lineage>
        <taxon>Eukaryota</taxon>
        <taxon>Fungi</taxon>
        <taxon>Dikarya</taxon>
        <taxon>Basidiomycota</taxon>
        <taxon>Agaricomycotina</taxon>
        <taxon>Tremellomycetes</taxon>
        <taxon>Tremellales</taxon>
        <taxon>Cryptococcaceae</taxon>
        <taxon>Kwoniella</taxon>
    </lineage>
</organism>
<feature type="compositionally biased region" description="Polar residues" evidence="1">
    <location>
        <begin position="200"/>
        <end position="210"/>
    </location>
</feature>